<evidence type="ECO:0000313" key="2">
    <source>
        <dbReference type="EMBL" id="MET4577034.1"/>
    </source>
</evidence>
<protein>
    <submittedName>
        <fullName evidence="2">Uncharacterized protein</fullName>
    </submittedName>
</protein>
<reference evidence="2 3" key="1">
    <citation type="submission" date="2024-06" db="EMBL/GenBank/DDBJ databases">
        <title>Sorghum-associated microbial communities from plants grown in Nebraska, USA.</title>
        <authorList>
            <person name="Schachtman D."/>
        </authorList>
    </citation>
    <scope>NUCLEOTIDE SEQUENCE [LARGE SCALE GENOMIC DNA]</scope>
    <source>
        <strain evidence="2 3">2709</strain>
    </source>
</reference>
<sequence>MRRLDASENDSAGVVTAVSVPSFEGTVAGLPNSFSEKYMPDFDTGIRAMPFSRNRMYSRSAEIAAAFPEIQVRIAVGEAGGNRDSLLNESSDSRDALAQKIAAFQWVESYESKDEKFMAIQKGFEVMRKWKTVLFFQALQQIFSQNENDFLTSMWCTALRLQEVEEIRALFLLAEGRYLERFSGFIENAQDIKGLIFTWDELKVMEEARDSLLGKELLWEMVLDIYEDAKSREEQWYEPWDYFQGMKGLKIQDDLPDRKGQAWTNMFFNHVQGTSTVSQSGLLFWGEFLSTSQRPVSVTIVDSLPEPINPVVDRNPGLKGSLTQLRQAADARWAAPSHALNQRPVAASPTETDVSASAEPEWDELEEFIPPWRWF</sequence>
<gene>
    <name evidence="2" type="ORF">ABIE13_002145</name>
</gene>
<comment type="caution">
    <text evidence="2">The sequence shown here is derived from an EMBL/GenBank/DDBJ whole genome shotgun (WGS) entry which is preliminary data.</text>
</comment>
<proteinExistence type="predicted"/>
<name>A0ABV2Q7N9_9BURK</name>
<keyword evidence="3" id="KW-1185">Reference proteome</keyword>
<accession>A0ABV2Q7N9</accession>
<dbReference type="EMBL" id="JBEPSH010000004">
    <property type="protein sequence ID" value="MET4577034.1"/>
    <property type="molecule type" value="Genomic_DNA"/>
</dbReference>
<evidence type="ECO:0000313" key="3">
    <source>
        <dbReference type="Proteomes" id="UP001549320"/>
    </source>
</evidence>
<dbReference type="Proteomes" id="UP001549320">
    <property type="component" value="Unassembled WGS sequence"/>
</dbReference>
<evidence type="ECO:0000256" key="1">
    <source>
        <dbReference type="SAM" id="MobiDB-lite"/>
    </source>
</evidence>
<organism evidence="2 3">
    <name type="scientific">Ottowia thiooxydans</name>
    <dbReference type="NCBI Taxonomy" id="219182"/>
    <lineage>
        <taxon>Bacteria</taxon>
        <taxon>Pseudomonadati</taxon>
        <taxon>Pseudomonadota</taxon>
        <taxon>Betaproteobacteria</taxon>
        <taxon>Burkholderiales</taxon>
        <taxon>Comamonadaceae</taxon>
        <taxon>Ottowia</taxon>
    </lineage>
</organism>
<feature type="region of interest" description="Disordered" evidence="1">
    <location>
        <begin position="336"/>
        <end position="359"/>
    </location>
</feature>